<evidence type="ECO:0000313" key="5">
    <source>
        <dbReference type="Proteomes" id="UP000185984"/>
    </source>
</evidence>
<dbReference type="Pfam" id="PF01780">
    <property type="entry name" value="Ribosomal_L37ae"/>
    <property type="match status" value="1"/>
</dbReference>
<evidence type="ECO:0000256" key="3">
    <source>
        <dbReference type="ARBA" id="ARBA00023274"/>
    </source>
</evidence>
<keyword evidence="2" id="KW-0689">Ribosomal protein</keyword>
<dbReference type="InterPro" id="IPR011332">
    <property type="entry name" value="Ribosomal_zn-bd"/>
</dbReference>
<sequence>MKALLKSSMQSPVRFIAGDSLRKTSIAIEQSMNSAHICPCCSDTLLCHIRLGKLYWRCSHCYQEMPV</sequence>
<dbReference type="AlphaFoldDB" id="A0A1U7HVM0"/>
<reference evidence="4 5" key="1">
    <citation type="submission" date="2016-11" db="EMBL/GenBank/DDBJ databases">
        <title>Draft Genome Sequences of Nine Cyanobacterial Strains from Diverse Habitats.</title>
        <authorList>
            <person name="Zhu T."/>
            <person name="Hou S."/>
            <person name="Lu X."/>
            <person name="Hess W.R."/>
        </authorList>
    </citation>
    <scope>NUCLEOTIDE SEQUENCE [LARGE SCALE GENOMIC DNA]</scope>
    <source>
        <strain evidence="4 5">5.2 s.c.1</strain>
    </source>
</reference>
<dbReference type="Proteomes" id="UP000185984">
    <property type="component" value="Unassembled WGS sequence"/>
</dbReference>
<keyword evidence="3" id="KW-0687">Ribonucleoprotein</keyword>
<evidence type="ECO:0008006" key="6">
    <source>
        <dbReference type="Google" id="ProtNLM"/>
    </source>
</evidence>
<dbReference type="InterPro" id="IPR002674">
    <property type="entry name" value="Ribosomal_eL43"/>
</dbReference>
<protein>
    <recommendedName>
        <fullName evidence="6">Transposase zinc-ribbon domain-containing protein</fullName>
    </recommendedName>
</protein>
<name>A0A1U7HVM0_9CHRO</name>
<comment type="similarity">
    <text evidence="1">Belongs to the eukaryotic ribosomal protein eL43 family.</text>
</comment>
<keyword evidence="5" id="KW-1185">Reference proteome</keyword>
<accession>A0A1U7HVM0</accession>
<dbReference type="GO" id="GO:1990904">
    <property type="term" value="C:ribonucleoprotein complex"/>
    <property type="evidence" value="ECO:0007669"/>
    <property type="project" value="UniProtKB-KW"/>
</dbReference>
<dbReference type="GO" id="GO:0003735">
    <property type="term" value="F:structural constituent of ribosome"/>
    <property type="evidence" value="ECO:0007669"/>
    <property type="project" value="InterPro"/>
</dbReference>
<evidence type="ECO:0000313" key="4">
    <source>
        <dbReference type="EMBL" id="OKH27650.1"/>
    </source>
</evidence>
<comment type="caution">
    <text evidence="4">The sequence shown here is derived from an EMBL/GenBank/DDBJ whole genome shotgun (WGS) entry which is preliminary data.</text>
</comment>
<dbReference type="GO" id="GO:0005840">
    <property type="term" value="C:ribosome"/>
    <property type="evidence" value="ECO:0007669"/>
    <property type="project" value="UniProtKB-KW"/>
</dbReference>
<dbReference type="GO" id="GO:0006412">
    <property type="term" value="P:translation"/>
    <property type="evidence" value="ECO:0007669"/>
    <property type="project" value="InterPro"/>
</dbReference>
<dbReference type="SUPFAM" id="SSF57829">
    <property type="entry name" value="Zn-binding ribosomal proteins"/>
    <property type="match status" value="1"/>
</dbReference>
<dbReference type="OrthoDB" id="516255at2"/>
<gene>
    <name evidence="4" type="ORF">NIES1031_06925</name>
</gene>
<proteinExistence type="inferred from homology"/>
<dbReference type="EMBL" id="MRCC01000005">
    <property type="protein sequence ID" value="OKH27650.1"/>
    <property type="molecule type" value="Genomic_DNA"/>
</dbReference>
<organism evidence="4 5">
    <name type="scientific">Chroogloeocystis siderophila 5.2 s.c.1</name>
    <dbReference type="NCBI Taxonomy" id="247279"/>
    <lineage>
        <taxon>Bacteria</taxon>
        <taxon>Bacillati</taxon>
        <taxon>Cyanobacteriota</taxon>
        <taxon>Cyanophyceae</taxon>
        <taxon>Oscillatoriophycideae</taxon>
        <taxon>Chroococcales</taxon>
        <taxon>Chroococcaceae</taxon>
        <taxon>Chroogloeocystis</taxon>
    </lineage>
</organism>
<dbReference type="InterPro" id="IPR011331">
    <property type="entry name" value="Ribosomal_eL37/eL43"/>
</dbReference>
<evidence type="ECO:0000256" key="2">
    <source>
        <dbReference type="ARBA" id="ARBA00022980"/>
    </source>
</evidence>
<evidence type="ECO:0000256" key="1">
    <source>
        <dbReference type="ARBA" id="ARBA00008672"/>
    </source>
</evidence>
<dbReference type="STRING" id="247279.NIES1031_06925"/>
<dbReference type="Gene3D" id="2.20.25.30">
    <property type="match status" value="1"/>
</dbReference>